<organism evidence="1">
    <name type="scientific">Haemonchus placei</name>
    <name type="common">Barber's pole worm</name>
    <dbReference type="NCBI Taxonomy" id="6290"/>
    <lineage>
        <taxon>Eukaryota</taxon>
        <taxon>Metazoa</taxon>
        <taxon>Ecdysozoa</taxon>
        <taxon>Nematoda</taxon>
        <taxon>Chromadorea</taxon>
        <taxon>Rhabditida</taxon>
        <taxon>Rhabditina</taxon>
        <taxon>Rhabditomorpha</taxon>
        <taxon>Strongyloidea</taxon>
        <taxon>Trichostrongylidae</taxon>
        <taxon>Haemonchus</taxon>
    </lineage>
</organism>
<accession>A0A0N4WP98</accession>
<protein>
    <submittedName>
        <fullName evidence="1">Myosin motor domain-containing protein</fullName>
    </submittedName>
</protein>
<evidence type="ECO:0000313" key="1">
    <source>
        <dbReference type="WBParaSite" id="HPLM_0001317301-mRNA-1"/>
    </source>
</evidence>
<sequence>LEECNGRYMTIVHNLQYKMFAIKGSVHHDFEEPS</sequence>
<proteinExistence type="predicted"/>
<reference evidence="1" key="1">
    <citation type="submission" date="2017-02" db="UniProtKB">
        <authorList>
            <consortium name="WormBaseParasite"/>
        </authorList>
    </citation>
    <scope>IDENTIFICATION</scope>
</reference>
<name>A0A0N4WP98_HAEPC</name>
<dbReference type="AlphaFoldDB" id="A0A0N4WP98"/>
<dbReference type="WBParaSite" id="HPLM_0001317301-mRNA-1">
    <property type="protein sequence ID" value="HPLM_0001317301-mRNA-1"/>
    <property type="gene ID" value="HPLM_0001317301"/>
</dbReference>